<proteinExistence type="predicted"/>
<evidence type="ECO:0000256" key="3">
    <source>
        <dbReference type="ARBA" id="ARBA00023015"/>
    </source>
</evidence>
<evidence type="ECO:0000313" key="8">
    <source>
        <dbReference type="EMBL" id="GAQ94984.1"/>
    </source>
</evidence>
<dbReference type="PROSITE" id="PS50110">
    <property type="entry name" value="RESPONSE_REGULATORY"/>
    <property type="match status" value="1"/>
</dbReference>
<gene>
    <name evidence="8" type="ORF">TAGGR_11183</name>
</gene>
<keyword evidence="8" id="KW-0238">DNA-binding</keyword>
<keyword evidence="9" id="KW-1185">Reference proteome</keyword>
<evidence type="ECO:0000259" key="7">
    <source>
        <dbReference type="PROSITE" id="PS50110"/>
    </source>
</evidence>
<accession>A0A0U9HPK3</accession>
<dbReference type="Gene3D" id="1.10.10.60">
    <property type="entry name" value="Homeodomain-like"/>
    <property type="match status" value="1"/>
</dbReference>
<dbReference type="Gene3D" id="1.10.8.60">
    <property type="match status" value="1"/>
</dbReference>
<dbReference type="InterPro" id="IPR058031">
    <property type="entry name" value="AAA_lid_NorR"/>
</dbReference>
<dbReference type="FunFam" id="3.40.50.300:FF:000006">
    <property type="entry name" value="DNA-binding transcriptional regulator NtrC"/>
    <property type="match status" value="1"/>
</dbReference>
<evidence type="ECO:0000256" key="5">
    <source>
        <dbReference type="PROSITE-ProRule" id="PRU00169"/>
    </source>
</evidence>
<dbReference type="SUPFAM" id="SSF52540">
    <property type="entry name" value="P-loop containing nucleoside triphosphate hydrolases"/>
    <property type="match status" value="1"/>
</dbReference>
<dbReference type="Gene3D" id="3.40.50.300">
    <property type="entry name" value="P-loop containing nucleotide triphosphate hydrolases"/>
    <property type="match status" value="1"/>
</dbReference>
<dbReference type="SUPFAM" id="SSF52172">
    <property type="entry name" value="CheY-like"/>
    <property type="match status" value="1"/>
</dbReference>
<protein>
    <submittedName>
        <fullName evidence="8">DNA-binding transcriptional response regulator, NtrC family</fullName>
    </submittedName>
</protein>
<dbReference type="InterPro" id="IPR001789">
    <property type="entry name" value="Sig_transdc_resp-reg_receiver"/>
</dbReference>
<dbReference type="SUPFAM" id="SSF46689">
    <property type="entry name" value="Homeodomain-like"/>
    <property type="match status" value="1"/>
</dbReference>
<dbReference type="PROSITE" id="PS00676">
    <property type="entry name" value="SIGMA54_INTERACT_2"/>
    <property type="match status" value="1"/>
</dbReference>
<dbReference type="Pfam" id="PF00072">
    <property type="entry name" value="Response_reg"/>
    <property type="match status" value="1"/>
</dbReference>
<dbReference type="GO" id="GO:0000160">
    <property type="term" value="P:phosphorelay signal transduction system"/>
    <property type="evidence" value="ECO:0007669"/>
    <property type="project" value="InterPro"/>
</dbReference>
<dbReference type="GO" id="GO:0043565">
    <property type="term" value="F:sequence-specific DNA binding"/>
    <property type="evidence" value="ECO:0007669"/>
    <property type="project" value="InterPro"/>
</dbReference>
<dbReference type="InterPro" id="IPR003593">
    <property type="entry name" value="AAA+_ATPase"/>
</dbReference>
<name>A0A0U9HPK3_9BACT</name>
<dbReference type="GO" id="GO:0006355">
    <property type="term" value="P:regulation of DNA-templated transcription"/>
    <property type="evidence" value="ECO:0007669"/>
    <property type="project" value="InterPro"/>
</dbReference>
<feature type="modified residue" description="4-aspartylphosphate" evidence="5">
    <location>
        <position position="60"/>
    </location>
</feature>
<dbReference type="CDD" id="cd00009">
    <property type="entry name" value="AAA"/>
    <property type="match status" value="1"/>
</dbReference>
<dbReference type="PROSITE" id="PS50045">
    <property type="entry name" value="SIGMA54_INTERACT_4"/>
    <property type="match status" value="1"/>
</dbReference>
<dbReference type="InterPro" id="IPR027417">
    <property type="entry name" value="P-loop_NTPase"/>
</dbReference>
<dbReference type="Pfam" id="PF00158">
    <property type="entry name" value="Sigma54_activat"/>
    <property type="match status" value="1"/>
</dbReference>
<sequence length="480" mass="54689">MTKMDNFKYSVAIVDDEKESLYTYSLILKQSGINDVFLIQDPRELPLVLKERAFSVLLLDLSMPHISGFELLKYLSMEYPEIPVIVLTAIKEIETAVECIKMGASDYLVKPVERNKLISSIKKAFEMNRLKEEILGLKQRLIEDKLEYKEAFSEIITVNQKMRGIFKYLEVISKTDQPVLITGETGTGKELIARAIHKISGKKGDFIAVNVAGLDDTMFSDTLFGHKKGAYTGAISNREGLMSKANGGTLFLDEIGDLSEASQLKLLRVLQEKVYYPLGSDIPKSTDARIIVATNQDIHEMVSKGKFRKDLFYRLKAHHVHLPPLRERKEDIPVLLEYFIEEASISLGKKPPKYPKEVITYLMNYSFPGNIRELKMIVYDAVARCKSHFLSLDAFKDTIDISNSIDKELKSEVVKFYLQMRFPEKLPTLKEMEELLIEEALRRAQGNQGIAASILGITRQALNKRLHKLHKKTSEKIFSK</sequence>
<evidence type="ECO:0000259" key="6">
    <source>
        <dbReference type="PROSITE" id="PS50045"/>
    </source>
</evidence>
<comment type="caution">
    <text evidence="8">The sequence shown here is derived from an EMBL/GenBank/DDBJ whole genome shotgun (WGS) entry which is preliminary data.</text>
</comment>
<evidence type="ECO:0000256" key="2">
    <source>
        <dbReference type="ARBA" id="ARBA00022840"/>
    </source>
</evidence>
<keyword evidence="3" id="KW-0805">Transcription regulation</keyword>
<dbReference type="InterPro" id="IPR025662">
    <property type="entry name" value="Sigma_54_int_dom_ATP-bd_1"/>
</dbReference>
<dbReference type="PROSITE" id="PS00675">
    <property type="entry name" value="SIGMA54_INTERACT_1"/>
    <property type="match status" value="1"/>
</dbReference>
<keyword evidence="4" id="KW-0804">Transcription</keyword>
<evidence type="ECO:0000256" key="1">
    <source>
        <dbReference type="ARBA" id="ARBA00022741"/>
    </source>
</evidence>
<keyword evidence="1" id="KW-0547">Nucleotide-binding</keyword>
<dbReference type="InterPro" id="IPR002078">
    <property type="entry name" value="Sigma_54_int"/>
</dbReference>
<dbReference type="InterPro" id="IPR002197">
    <property type="entry name" value="HTH_Fis"/>
</dbReference>
<dbReference type="PRINTS" id="PR01590">
    <property type="entry name" value="HTHFIS"/>
</dbReference>
<dbReference type="STRING" id="86166.TAGGR_11183"/>
<evidence type="ECO:0000256" key="4">
    <source>
        <dbReference type="ARBA" id="ARBA00023163"/>
    </source>
</evidence>
<dbReference type="GO" id="GO:0005524">
    <property type="term" value="F:ATP binding"/>
    <property type="evidence" value="ECO:0007669"/>
    <property type="project" value="UniProtKB-KW"/>
</dbReference>
<feature type="domain" description="Response regulatory" evidence="7">
    <location>
        <begin position="10"/>
        <end position="125"/>
    </location>
</feature>
<keyword evidence="5" id="KW-0597">Phosphoprotein</keyword>
<dbReference type="EMBL" id="BCNO01000001">
    <property type="protein sequence ID" value="GAQ94984.1"/>
    <property type="molecule type" value="Genomic_DNA"/>
</dbReference>
<dbReference type="PANTHER" id="PTHR32071">
    <property type="entry name" value="TRANSCRIPTIONAL REGULATORY PROTEIN"/>
    <property type="match status" value="1"/>
</dbReference>
<dbReference type="InterPro" id="IPR025943">
    <property type="entry name" value="Sigma_54_int_dom_ATP-bd_2"/>
</dbReference>
<dbReference type="Pfam" id="PF25601">
    <property type="entry name" value="AAA_lid_14"/>
    <property type="match status" value="1"/>
</dbReference>
<dbReference type="InterPro" id="IPR009057">
    <property type="entry name" value="Homeodomain-like_sf"/>
</dbReference>
<dbReference type="PANTHER" id="PTHR32071:SF13">
    <property type="entry name" value="RESPONSE REGULATOR HSFA"/>
    <property type="match status" value="1"/>
</dbReference>
<dbReference type="Pfam" id="PF02954">
    <property type="entry name" value="HTH_8"/>
    <property type="match status" value="1"/>
</dbReference>
<dbReference type="Gene3D" id="3.40.50.2300">
    <property type="match status" value="1"/>
</dbReference>
<evidence type="ECO:0000313" key="9">
    <source>
        <dbReference type="Proteomes" id="UP000054976"/>
    </source>
</evidence>
<reference evidence="9" key="1">
    <citation type="submission" date="2016-01" db="EMBL/GenBank/DDBJ databases">
        <title>Draft genome sequence of Thermodesulfovibrio aggregans strain TGE-P1.</title>
        <authorList>
            <person name="Sekiguchi Y."/>
            <person name="Ohashi A."/>
            <person name="Matsuura N."/>
            <person name="Tourlousse M.D."/>
        </authorList>
    </citation>
    <scope>NUCLEOTIDE SEQUENCE [LARGE SCALE GENOMIC DNA]</scope>
    <source>
        <strain evidence="9">TGE-P1</strain>
    </source>
</reference>
<dbReference type="AlphaFoldDB" id="A0A0U9HPK3"/>
<dbReference type="SMART" id="SM00448">
    <property type="entry name" value="REC"/>
    <property type="match status" value="1"/>
</dbReference>
<feature type="domain" description="Sigma-54 factor interaction" evidence="6">
    <location>
        <begin position="155"/>
        <end position="383"/>
    </location>
</feature>
<dbReference type="SMART" id="SM00382">
    <property type="entry name" value="AAA"/>
    <property type="match status" value="1"/>
</dbReference>
<dbReference type="Proteomes" id="UP000054976">
    <property type="component" value="Unassembled WGS sequence"/>
</dbReference>
<dbReference type="InterPro" id="IPR011006">
    <property type="entry name" value="CheY-like_superfamily"/>
</dbReference>
<organism evidence="8 9">
    <name type="scientific">Thermodesulfovibrio aggregans</name>
    <dbReference type="NCBI Taxonomy" id="86166"/>
    <lineage>
        <taxon>Bacteria</taxon>
        <taxon>Pseudomonadati</taxon>
        <taxon>Nitrospirota</taxon>
        <taxon>Thermodesulfovibrionia</taxon>
        <taxon>Thermodesulfovibrionales</taxon>
        <taxon>Thermodesulfovibrionaceae</taxon>
        <taxon>Thermodesulfovibrio</taxon>
    </lineage>
</organism>
<keyword evidence="2" id="KW-0067">ATP-binding</keyword>